<evidence type="ECO:0000313" key="3">
    <source>
        <dbReference type="Proteomes" id="UP000325295"/>
    </source>
</evidence>
<reference evidence="2 3" key="1">
    <citation type="submission" date="2019-09" db="EMBL/GenBank/DDBJ databases">
        <title>Complete Genome Sequence of Lactobacillus nenjiangensis SH-Y15, isolated from sauerkraut.</title>
        <authorList>
            <person name="Yang H."/>
        </authorList>
    </citation>
    <scope>NUCLEOTIDE SEQUENCE [LARGE SCALE GENOMIC DNA]</scope>
    <source>
        <strain evidence="2 3">SH-Y15</strain>
    </source>
</reference>
<dbReference type="RefSeq" id="WP_137601189.1">
    <property type="nucleotide sequence ID" value="NZ_BJEB01000003.1"/>
</dbReference>
<proteinExistence type="predicted"/>
<dbReference type="Gene3D" id="3.90.1150.200">
    <property type="match status" value="1"/>
</dbReference>
<keyword evidence="3" id="KW-1185">Reference proteome</keyword>
<evidence type="ECO:0000259" key="1">
    <source>
        <dbReference type="Pfam" id="PF08818"/>
    </source>
</evidence>
<sequence>MAFYSEFLDQLDNQEHRMVLEKVLDWVSETYPQLGGKIAWKQPMFTDHGTFIIGFSVAKNNFAFTPESVTISKFETQIEKTGYTHTPNIVRVPFDAKIDYELIGKMIEFNIEDKKDYSNFFRK</sequence>
<feature type="domain" description="YdhG-like" evidence="1">
    <location>
        <begin position="17"/>
        <end position="111"/>
    </location>
</feature>
<dbReference type="KEGG" id="lnn:F0161_08670"/>
<dbReference type="InterPro" id="IPR014922">
    <property type="entry name" value="YdhG-like"/>
</dbReference>
<dbReference type="EMBL" id="CP043939">
    <property type="protein sequence ID" value="QER67912.1"/>
    <property type="molecule type" value="Genomic_DNA"/>
</dbReference>
<accession>A0A5P1X1X4</accession>
<dbReference type="OrthoDB" id="384795at2"/>
<organism evidence="2 3">
    <name type="scientific">Paucilactobacillus nenjiangensis</name>
    <dbReference type="NCBI Taxonomy" id="1296540"/>
    <lineage>
        <taxon>Bacteria</taxon>
        <taxon>Bacillati</taxon>
        <taxon>Bacillota</taxon>
        <taxon>Bacilli</taxon>
        <taxon>Lactobacillales</taxon>
        <taxon>Lactobacillaceae</taxon>
        <taxon>Paucilactobacillus</taxon>
    </lineage>
</organism>
<dbReference type="SUPFAM" id="SSF159888">
    <property type="entry name" value="YdhG-like"/>
    <property type="match status" value="1"/>
</dbReference>
<gene>
    <name evidence="2" type="ORF">F0161_08670</name>
</gene>
<dbReference type="AlphaFoldDB" id="A0A5P1X1X4"/>
<name>A0A5P1X1X4_9LACO</name>
<evidence type="ECO:0000313" key="2">
    <source>
        <dbReference type="EMBL" id="QER67912.1"/>
    </source>
</evidence>
<dbReference type="Pfam" id="PF08818">
    <property type="entry name" value="DUF1801"/>
    <property type="match status" value="1"/>
</dbReference>
<protein>
    <submittedName>
        <fullName evidence="2">Iron chaperone</fullName>
    </submittedName>
</protein>
<dbReference type="Proteomes" id="UP000325295">
    <property type="component" value="Chromosome"/>
</dbReference>